<accession>A0A1E3X5B7</accession>
<proteinExistence type="predicted"/>
<sequence length="136" mass="16113">MKKNVLENNSEIIEIYDKLDLELSKINPGCNACGRCCHFNTYGHVLYTSNIEVNYILENVTAPPHDPNQNICPFLKDNVCTIRDFRMLGCRVFYCNPHYRIITKEVYIHSKYYNMMKEVARKNQIEWHYAPMMKLL</sequence>
<reference evidence="1 2" key="1">
    <citation type="submission" date="2016-07" db="EMBL/GenBank/DDBJ databases">
        <title>Draft genome of Scalindua rubra, obtained from a brine-seawater interface in the Red Sea, sheds light on salt adaptation in anammox bacteria.</title>
        <authorList>
            <person name="Speth D.R."/>
            <person name="Lagkouvardos I."/>
            <person name="Wang Y."/>
            <person name="Qian P.-Y."/>
            <person name="Dutilh B.E."/>
            <person name="Jetten M.S."/>
        </authorList>
    </citation>
    <scope>NUCLEOTIDE SEQUENCE [LARGE SCALE GENOMIC DNA]</scope>
    <source>
        <strain evidence="1">BSI-1</strain>
    </source>
</reference>
<organism evidence="1 2">
    <name type="scientific">Candidatus Scalindua rubra</name>
    <dbReference type="NCBI Taxonomy" id="1872076"/>
    <lineage>
        <taxon>Bacteria</taxon>
        <taxon>Pseudomonadati</taxon>
        <taxon>Planctomycetota</taxon>
        <taxon>Candidatus Brocadiia</taxon>
        <taxon>Candidatus Brocadiales</taxon>
        <taxon>Candidatus Scalinduaceae</taxon>
        <taxon>Candidatus Scalindua</taxon>
    </lineage>
</organism>
<evidence type="ECO:0000313" key="1">
    <source>
        <dbReference type="EMBL" id="ODS30856.1"/>
    </source>
</evidence>
<comment type="caution">
    <text evidence="1">The sequence shown here is derived from an EMBL/GenBank/DDBJ whole genome shotgun (WGS) entry which is preliminary data.</text>
</comment>
<dbReference type="Proteomes" id="UP000094056">
    <property type="component" value="Unassembled WGS sequence"/>
</dbReference>
<evidence type="ECO:0000313" key="2">
    <source>
        <dbReference type="Proteomes" id="UP000094056"/>
    </source>
</evidence>
<name>A0A1E3X5B7_9BACT</name>
<dbReference type="AlphaFoldDB" id="A0A1E3X5B7"/>
<dbReference type="EMBL" id="MAYW01000168">
    <property type="protein sequence ID" value="ODS30856.1"/>
    <property type="molecule type" value="Genomic_DNA"/>
</dbReference>
<gene>
    <name evidence="1" type="ORF">SCARUB_04024</name>
</gene>
<evidence type="ECO:0008006" key="3">
    <source>
        <dbReference type="Google" id="ProtNLM"/>
    </source>
</evidence>
<protein>
    <recommendedName>
        <fullName evidence="3">Flagellin N-methylase</fullName>
    </recommendedName>
</protein>